<dbReference type="NCBIfam" id="TIGR02228">
    <property type="entry name" value="sigpep_I_arch"/>
    <property type="match status" value="1"/>
</dbReference>
<evidence type="ECO:0000256" key="4">
    <source>
        <dbReference type="ARBA" id="ARBA00023136"/>
    </source>
</evidence>
<evidence type="ECO:0000256" key="2">
    <source>
        <dbReference type="ARBA" id="ARBA00022692"/>
    </source>
</evidence>
<dbReference type="SUPFAM" id="SSF51306">
    <property type="entry name" value="LexA/Signal peptidase"/>
    <property type="match status" value="1"/>
</dbReference>
<dbReference type="PANTHER" id="PTHR10806:SF6">
    <property type="entry name" value="SIGNAL PEPTIDASE COMPLEX CATALYTIC SUBUNIT SEC11"/>
    <property type="match status" value="1"/>
</dbReference>
<proteinExistence type="predicted"/>
<feature type="transmembrane region" description="Helical" evidence="7">
    <location>
        <begin position="225"/>
        <end position="247"/>
    </location>
</feature>
<evidence type="ECO:0000256" key="7">
    <source>
        <dbReference type="SAM" id="Phobius"/>
    </source>
</evidence>
<dbReference type="GO" id="GO:0006465">
    <property type="term" value="P:signal peptide processing"/>
    <property type="evidence" value="ECO:0007669"/>
    <property type="project" value="UniProtKB-UniRule"/>
</dbReference>
<dbReference type="GO" id="GO:0009003">
    <property type="term" value="F:signal peptidase activity"/>
    <property type="evidence" value="ECO:0007669"/>
    <property type="project" value="UniProtKB-EC"/>
</dbReference>
<evidence type="ECO:0000256" key="6">
    <source>
        <dbReference type="SAM" id="MobiDB-lite"/>
    </source>
</evidence>
<dbReference type="Proteomes" id="UP000586918">
    <property type="component" value="Unassembled WGS sequence"/>
</dbReference>
<keyword evidence="2 7" id="KW-0812">Transmembrane</keyword>
<evidence type="ECO:0000313" key="8">
    <source>
        <dbReference type="EMBL" id="NMH94652.1"/>
    </source>
</evidence>
<name>A0A848DPE6_9PSEU</name>
<organism evidence="8 9">
    <name type="scientific">Pseudonocardia bannensis</name>
    <dbReference type="NCBI Taxonomy" id="630973"/>
    <lineage>
        <taxon>Bacteria</taxon>
        <taxon>Bacillati</taxon>
        <taxon>Actinomycetota</taxon>
        <taxon>Actinomycetes</taxon>
        <taxon>Pseudonocardiales</taxon>
        <taxon>Pseudonocardiaceae</taxon>
        <taxon>Pseudonocardia</taxon>
    </lineage>
</organism>
<keyword evidence="4 7" id="KW-0472">Membrane</keyword>
<keyword evidence="3 7" id="KW-1133">Transmembrane helix</keyword>
<comment type="subcellular location">
    <subcellularLocation>
        <location evidence="1">Membrane</location>
    </subcellularLocation>
</comment>
<feature type="compositionally biased region" description="Low complexity" evidence="6">
    <location>
        <begin position="54"/>
        <end position="76"/>
    </location>
</feature>
<gene>
    <name evidence="8" type="ORF">HF519_24380</name>
</gene>
<feature type="transmembrane region" description="Helical" evidence="7">
    <location>
        <begin position="92"/>
        <end position="115"/>
    </location>
</feature>
<dbReference type="GO" id="GO:0016020">
    <property type="term" value="C:membrane"/>
    <property type="evidence" value="ECO:0007669"/>
    <property type="project" value="UniProtKB-SubCell"/>
</dbReference>
<evidence type="ECO:0000256" key="1">
    <source>
        <dbReference type="ARBA" id="ARBA00004370"/>
    </source>
</evidence>
<dbReference type="GO" id="GO:0004252">
    <property type="term" value="F:serine-type endopeptidase activity"/>
    <property type="evidence" value="ECO:0007669"/>
    <property type="project" value="UniProtKB-UniRule"/>
</dbReference>
<dbReference type="InterPro" id="IPR019533">
    <property type="entry name" value="Peptidase_S26"/>
</dbReference>
<keyword evidence="8" id="KW-0378">Hydrolase</keyword>
<dbReference type="CDD" id="cd06530">
    <property type="entry name" value="S26_SPase_I"/>
    <property type="match status" value="1"/>
</dbReference>
<sequence length="257" mass="26728">MSVWTTGPQGPGHDPGPQHAAPSRSARPVAHSQSASSPKARPLRHSQPAPWPNAAARRAAAEDAAAGADRSATDTTVRPAGAARTAGRIGSIAVNLVLVTALLAFLVLAVGPRVLPYRTMTMLTGSMAPEISVGDVAVVTPIPVSDVRVGQVLSFQAPTEDQRVVTHRVIDVVTGADGSVSIRTQGDANAGPDPWLARLEGDTAWQWRFTLPAVGAVLRALREPVVHVALVWVLPAGLAAWILLGIWRPAGRGRAGA</sequence>
<reference evidence="8 9" key="1">
    <citation type="submission" date="2020-04" db="EMBL/GenBank/DDBJ databases">
        <authorList>
            <person name="Klaysubun C."/>
            <person name="Duangmal K."/>
            <person name="Lipun K."/>
        </authorList>
    </citation>
    <scope>NUCLEOTIDE SEQUENCE [LARGE SCALE GENOMIC DNA]</scope>
    <source>
        <strain evidence="8 9">DSM 45300</strain>
    </source>
</reference>
<comment type="caution">
    <text evidence="8">The sequence shown here is derived from an EMBL/GenBank/DDBJ whole genome shotgun (WGS) entry which is preliminary data.</text>
</comment>
<dbReference type="EC" id="3.4.21.89" evidence="5"/>
<protein>
    <recommendedName>
        <fullName evidence="5">Signal peptidase I</fullName>
        <ecNumber evidence="5">3.4.21.89</ecNumber>
    </recommendedName>
</protein>
<evidence type="ECO:0000256" key="5">
    <source>
        <dbReference type="NCBIfam" id="TIGR02228"/>
    </source>
</evidence>
<dbReference type="EMBL" id="JAAXKZ010000123">
    <property type="protein sequence ID" value="NMH94652.1"/>
    <property type="molecule type" value="Genomic_DNA"/>
</dbReference>
<dbReference type="InterPro" id="IPR001733">
    <property type="entry name" value="Peptidase_S26B"/>
</dbReference>
<dbReference type="InterPro" id="IPR036286">
    <property type="entry name" value="LexA/Signal_pep-like_sf"/>
</dbReference>
<dbReference type="AlphaFoldDB" id="A0A848DPE6"/>
<dbReference type="PANTHER" id="PTHR10806">
    <property type="entry name" value="SIGNAL PEPTIDASE COMPLEX CATALYTIC SUBUNIT SEC11"/>
    <property type="match status" value="1"/>
</dbReference>
<feature type="region of interest" description="Disordered" evidence="6">
    <location>
        <begin position="1"/>
        <end position="83"/>
    </location>
</feature>
<evidence type="ECO:0000313" key="9">
    <source>
        <dbReference type="Proteomes" id="UP000586918"/>
    </source>
</evidence>
<accession>A0A848DPE6</accession>
<evidence type="ECO:0000256" key="3">
    <source>
        <dbReference type="ARBA" id="ARBA00022989"/>
    </source>
</evidence>
<keyword evidence="9" id="KW-1185">Reference proteome</keyword>
<feature type="compositionally biased region" description="Low complexity" evidence="6">
    <location>
        <begin position="7"/>
        <end position="22"/>
    </location>
</feature>